<gene>
    <name evidence="2" type="ORF">M514_09005</name>
</gene>
<sequence>MPGLRRGDASGAWWHGLVLLQAFVPQGSVHTHGHAVRGPRHMLNFQKAVRIIFLSRGYSSMKFCEDELSIGPHALVLLLYVIQAWWHGLVLLQAFVPQGSVHTHGHAVRGPRHMLNFQKAVRIIFLSRGYSSMKFCEDELRMNKSVTARWNRHLRQVVAEALAGAPVQLGRPSRIMELDESLLTRSKYNRGKRYPQKWVFGGTTGGITFQETGDAFVVPVEDRSSLTLLPIIHRHVKAGTT</sequence>
<dbReference type="PANTHER" id="PTHR47163">
    <property type="entry name" value="DDE_TNP_IS1595 DOMAIN-CONTAINING PROTEIN"/>
    <property type="match status" value="1"/>
</dbReference>
<dbReference type="Proteomes" id="UP000030758">
    <property type="component" value="Unassembled WGS sequence"/>
</dbReference>
<reference evidence="2" key="1">
    <citation type="journal article" date="2014" name="Nat. Genet.">
        <title>Genome and transcriptome of the porcine whipworm Trichuris suis.</title>
        <authorList>
            <person name="Jex A.R."/>
            <person name="Nejsum P."/>
            <person name="Schwarz E.M."/>
            <person name="Hu L."/>
            <person name="Young N.D."/>
            <person name="Hall R.S."/>
            <person name="Korhonen P.K."/>
            <person name="Liao S."/>
            <person name="Thamsborg S."/>
            <person name="Xia J."/>
            <person name="Xu P."/>
            <person name="Wang S."/>
            <person name="Scheerlinck J.P."/>
            <person name="Hofmann A."/>
            <person name="Sternberg P.W."/>
            <person name="Wang J."/>
            <person name="Gasser R.B."/>
        </authorList>
    </citation>
    <scope>NUCLEOTIDE SEQUENCE [LARGE SCALE GENOMIC DNA]</scope>
    <source>
        <strain evidence="2">DCEP-RM93F</strain>
    </source>
</reference>
<dbReference type="EMBL" id="KL367593">
    <property type="protein sequence ID" value="KFD62515.1"/>
    <property type="molecule type" value="Genomic_DNA"/>
</dbReference>
<feature type="chain" id="PRO_5001795578" description="ISXO2-like transposase domain-containing protein" evidence="1">
    <location>
        <begin position="30"/>
        <end position="241"/>
    </location>
</feature>
<accession>A0A085MZ69</accession>
<keyword evidence="1" id="KW-0732">Signal</keyword>
<evidence type="ECO:0000256" key="1">
    <source>
        <dbReference type="SAM" id="SignalP"/>
    </source>
</evidence>
<proteinExistence type="predicted"/>
<dbReference type="PANTHER" id="PTHR47163:SF2">
    <property type="entry name" value="SI:DKEY-17M8.2"/>
    <property type="match status" value="1"/>
</dbReference>
<name>A0A085MZ69_9BILA</name>
<evidence type="ECO:0008006" key="3">
    <source>
        <dbReference type="Google" id="ProtNLM"/>
    </source>
</evidence>
<evidence type="ECO:0000313" key="2">
    <source>
        <dbReference type="EMBL" id="KFD62515.1"/>
    </source>
</evidence>
<feature type="signal peptide" evidence="1">
    <location>
        <begin position="1"/>
        <end position="29"/>
    </location>
</feature>
<protein>
    <recommendedName>
        <fullName evidence="3">ISXO2-like transposase domain-containing protein</fullName>
    </recommendedName>
</protein>
<dbReference type="AlphaFoldDB" id="A0A085MZ69"/>
<organism evidence="2">
    <name type="scientific">Trichuris suis</name>
    <name type="common">pig whipworm</name>
    <dbReference type="NCBI Taxonomy" id="68888"/>
    <lineage>
        <taxon>Eukaryota</taxon>
        <taxon>Metazoa</taxon>
        <taxon>Ecdysozoa</taxon>
        <taxon>Nematoda</taxon>
        <taxon>Enoplea</taxon>
        <taxon>Dorylaimia</taxon>
        <taxon>Trichinellida</taxon>
        <taxon>Trichuridae</taxon>
        <taxon>Trichuris</taxon>
    </lineage>
</organism>
<dbReference type="InterPro" id="IPR053164">
    <property type="entry name" value="IS1016-like_transposase"/>
</dbReference>